<sequence length="44" mass="4672">MNENQKPVSGIDPKTGFYYSASPTTVKRSLICSPFSASSTTAMA</sequence>
<evidence type="ECO:0000313" key="2">
    <source>
        <dbReference type="Proteomes" id="UP000185604"/>
    </source>
</evidence>
<gene>
    <name evidence="1" type="ORF">B4121_1636</name>
</gene>
<comment type="caution">
    <text evidence="1">The sequence shown here is derived from an EMBL/GenBank/DDBJ whole genome shotgun (WGS) entry which is preliminary data.</text>
</comment>
<protein>
    <submittedName>
        <fullName evidence="1">Uncharacterized protein</fullName>
    </submittedName>
</protein>
<dbReference type="EMBL" id="LKPO01000008">
    <property type="protein sequence ID" value="OLF96074.1"/>
    <property type="molecule type" value="Genomic_DNA"/>
</dbReference>
<dbReference type="Proteomes" id="UP000185604">
    <property type="component" value="Unassembled WGS sequence"/>
</dbReference>
<proteinExistence type="predicted"/>
<evidence type="ECO:0000313" key="1">
    <source>
        <dbReference type="EMBL" id="OLF96074.1"/>
    </source>
</evidence>
<accession>A0A7Z0X0B3</accession>
<dbReference type="AlphaFoldDB" id="A0A7Z0X0B3"/>
<name>A0A7Z0X0B3_9BACI</name>
<reference evidence="1 2" key="1">
    <citation type="journal article" date="2016" name="Front. Microbiol.">
        <title>High-Level Heat Resistance of Spores of Bacillus amyloliquefaciens and Bacillus licheniformis Results from the Presence of a spoVA Operon in a Tn1546 Transposon.</title>
        <authorList>
            <person name="Berendsen E.M."/>
            <person name="Koning R.A."/>
            <person name="Boekhorst J."/>
            <person name="de Jong A."/>
            <person name="Kuipers O.P."/>
            <person name="Wells-Bennik M.H."/>
        </authorList>
    </citation>
    <scope>NUCLEOTIDE SEQUENCE [LARGE SCALE GENOMIC DNA]</scope>
    <source>
        <strain evidence="1 2">B4121</strain>
    </source>
</reference>
<organism evidence="1 2">
    <name type="scientific">Bacillus paralicheniformis</name>
    <dbReference type="NCBI Taxonomy" id="1648923"/>
    <lineage>
        <taxon>Bacteria</taxon>
        <taxon>Bacillati</taxon>
        <taxon>Bacillota</taxon>
        <taxon>Bacilli</taxon>
        <taxon>Bacillales</taxon>
        <taxon>Bacillaceae</taxon>
        <taxon>Bacillus</taxon>
    </lineage>
</organism>